<dbReference type="AlphaFoldDB" id="A0A3B7MIZ7"/>
<evidence type="ECO:0000313" key="3">
    <source>
        <dbReference type="Proteomes" id="UP000263900"/>
    </source>
</evidence>
<gene>
    <name evidence="2" type="ORF">D3H65_09410</name>
</gene>
<dbReference type="Proteomes" id="UP000263900">
    <property type="component" value="Chromosome"/>
</dbReference>
<proteinExistence type="predicted"/>
<dbReference type="EMBL" id="CP032157">
    <property type="protein sequence ID" value="AXY74178.1"/>
    <property type="molecule type" value="Genomic_DNA"/>
</dbReference>
<feature type="domain" description="Putative zinc ribbon" evidence="1">
    <location>
        <begin position="6"/>
        <end position="84"/>
    </location>
</feature>
<organism evidence="2 3">
    <name type="scientific">Paraflavitalea soli</name>
    <dbReference type="NCBI Taxonomy" id="2315862"/>
    <lineage>
        <taxon>Bacteria</taxon>
        <taxon>Pseudomonadati</taxon>
        <taxon>Bacteroidota</taxon>
        <taxon>Chitinophagia</taxon>
        <taxon>Chitinophagales</taxon>
        <taxon>Chitinophagaceae</taxon>
        <taxon>Paraflavitalea</taxon>
    </lineage>
</organism>
<sequence length="89" mass="10371">MEPKHFCQSCSMPIDEVALRGTEFDGSPSEEYCKYCYAHGMFIQPSMTLEEMTNLIMEKMEEQRIPNDIIEAAVARLPDLKRWQRHISS</sequence>
<dbReference type="RefSeq" id="WP_119050065.1">
    <property type="nucleotide sequence ID" value="NZ_CP032157.1"/>
</dbReference>
<dbReference type="OrthoDB" id="9801008at2"/>
<name>A0A3B7MIZ7_9BACT</name>
<dbReference type="InterPro" id="IPR025868">
    <property type="entry name" value="Zn_ribbon_dom_put"/>
</dbReference>
<reference evidence="2 3" key="1">
    <citation type="submission" date="2018-09" db="EMBL/GenBank/DDBJ databases">
        <title>Genome sequencing of strain 6GH32-13.</title>
        <authorList>
            <person name="Weon H.-Y."/>
            <person name="Heo J."/>
            <person name="Kwon S.-W."/>
        </authorList>
    </citation>
    <scope>NUCLEOTIDE SEQUENCE [LARGE SCALE GENOMIC DNA]</scope>
    <source>
        <strain evidence="2 3">5GH32-13</strain>
    </source>
</reference>
<dbReference type="KEGG" id="pseg:D3H65_09410"/>
<accession>A0A3B7MIZ7</accession>
<keyword evidence="3" id="KW-1185">Reference proteome</keyword>
<evidence type="ECO:0000313" key="2">
    <source>
        <dbReference type="EMBL" id="AXY74178.1"/>
    </source>
</evidence>
<dbReference type="Pfam" id="PF12674">
    <property type="entry name" value="Zn_ribbon_2"/>
    <property type="match status" value="1"/>
</dbReference>
<evidence type="ECO:0000259" key="1">
    <source>
        <dbReference type="Pfam" id="PF12674"/>
    </source>
</evidence>
<protein>
    <recommendedName>
        <fullName evidence="1">Putative zinc ribbon domain-containing protein</fullName>
    </recommendedName>
</protein>